<evidence type="ECO:0000256" key="1">
    <source>
        <dbReference type="SAM" id="MobiDB-lite"/>
    </source>
</evidence>
<dbReference type="InterPro" id="IPR038765">
    <property type="entry name" value="Papain-like_cys_pep_sf"/>
</dbReference>
<dbReference type="EMBL" id="CP000083">
    <property type="protein sequence ID" value="AAZ26334.1"/>
    <property type="molecule type" value="Genomic_DNA"/>
</dbReference>
<organism evidence="4 5">
    <name type="scientific">Colwellia psychrerythraea (strain 34H / ATCC BAA-681)</name>
    <name type="common">Vibrio psychroerythus</name>
    <dbReference type="NCBI Taxonomy" id="167879"/>
    <lineage>
        <taxon>Bacteria</taxon>
        <taxon>Pseudomonadati</taxon>
        <taxon>Pseudomonadota</taxon>
        <taxon>Gammaproteobacteria</taxon>
        <taxon>Alteromonadales</taxon>
        <taxon>Colwelliaceae</taxon>
        <taxon>Colwellia</taxon>
    </lineage>
</organism>
<dbReference type="SMART" id="SM00460">
    <property type="entry name" value="TGc"/>
    <property type="match status" value="1"/>
</dbReference>
<dbReference type="PANTHER" id="PTHR42736">
    <property type="entry name" value="PROTEIN-GLUTAMINE GAMMA-GLUTAMYLTRANSFERASE"/>
    <property type="match status" value="1"/>
</dbReference>
<evidence type="ECO:0000313" key="4">
    <source>
        <dbReference type="EMBL" id="AAZ26334.1"/>
    </source>
</evidence>
<feature type="transmembrane region" description="Helical" evidence="2">
    <location>
        <begin position="116"/>
        <end position="137"/>
    </location>
</feature>
<dbReference type="HOGENOM" id="CLU_012397_0_0_6"/>
<accession>Q480N1</accession>
<sequence>MFNSTGIIFMNFFKMKNTQPSSGYLGKGKNKTTINFSLSRKNAWLLWLCQCLNIAVIALELSTWMLAIISLSLVWQALLLHQNRHRVKASNNKSTGKYPNRRHNNDLNTHHNRQRAFNVAPILLGIFALLGCLAIAITAKEVGILTSMLHLLCFSYVLKAFELKARSDFYQLLLLGLFVLASSLIFRQDLAFTLITFILLVINLAVLLQLFSWEKTFATNIKVVAILLGQSTLLAVVLFLVFPRLSPFWQVPMAKSAETGLSDTVKPGDIANLTRSTKLAFRADFGRQKVPAYSQLYWRAMVLEDYDGKQWSRQKASRTTPSNKAVSSDNNSSDKPLTFDASTTYVLPLNYQVIVEPSYQKYLFALTPAVVAGDKSGINAQAGFTFRSTRIISQAKSYQLTSYLTAPLALELSQKSKQVNLRFPAGSNPRLEQFALQLQHNYADVQARAQAVLTFINKEKYSYTLQPPLLENNSLDQFFFDTQSGFCVHYASAFTFLMRASGVPSRMVTGYLGGEYNGEDAQQSNSIGHLSVYQYDAHAWSEIWVADKGWLRIDPTSAVDPQRVNSGWSSELLQQQSALNNNLISLYQLKNSALLNALRLQFDALDYQWTRWVIGFTTKQQYNLFKNLFGKMASWKFALIIGVSLIISMATLMLFLHLLNRTKKKQQVLSKWQLVYQKALAQLAKQGMEKPAGMTVNDFAKQVRAQYPELAIAFTRLSTSYNTLCYQTLSTNDQDKLALTMQQHYQQFLQILKN</sequence>
<dbReference type="STRING" id="167879.CPS_2776"/>
<dbReference type="Gene3D" id="3.10.620.30">
    <property type="match status" value="1"/>
</dbReference>
<dbReference type="InterPro" id="IPR002931">
    <property type="entry name" value="Transglutaminase-like"/>
</dbReference>
<gene>
    <name evidence="4" type="ordered locus">CPS_2776</name>
</gene>
<keyword evidence="2" id="KW-1133">Transmembrane helix</keyword>
<dbReference type="InterPro" id="IPR021878">
    <property type="entry name" value="TgpA_N"/>
</dbReference>
<dbReference type="GO" id="GO:0006508">
    <property type="term" value="P:proteolysis"/>
    <property type="evidence" value="ECO:0007669"/>
    <property type="project" value="UniProtKB-KW"/>
</dbReference>
<dbReference type="AlphaFoldDB" id="Q480N1"/>
<dbReference type="InterPro" id="IPR052901">
    <property type="entry name" value="Bact_TGase-like"/>
</dbReference>
<keyword evidence="4" id="KW-0645">Protease</keyword>
<protein>
    <submittedName>
        <fullName evidence="4">Putative protease</fullName>
    </submittedName>
</protein>
<feature type="transmembrane region" description="Helical" evidence="2">
    <location>
        <begin position="45"/>
        <end position="78"/>
    </location>
</feature>
<feature type="region of interest" description="Disordered" evidence="1">
    <location>
        <begin position="313"/>
        <end position="333"/>
    </location>
</feature>
<dbReference type="InterPro" id="IPR025403">
    <property type="entry name" value="TgpA-like_C"/>
</dbReference>
<evidence type="ECO:0000259" key="3">
    <source>
        <dbReference type="SMART" id="SM00460"/>
    </source>
</evidence>
<keyword evidence="2" id="KW-0812">Transmembrane</keyword>
<dbReference type="GO" id="GO:0008233">
    <property type="term" value="F:peptidase activity"/>
    <property type="evidence" value="ECO:0007669"/>
    <property type="project" value="UniProtKB-KW"/>
</dbReference>
<feature type="transmembrane region" description="Helical" evidence="2">
    <location>
        <begin position="223"/>
        <end position="242"/>
    </location>
</feature>
<keyword evidence="4" id="KW-0378">Hydrolase</keyword>
<dbReference type="SUPFAM" id="SSF54001">
    <property type="entry name" value="Cysteine proteinases"/>
    <property type="match status" value="1"/>
</dbReference>
<keyword evidence="2" id="KW-0472">Membrane</keyword>
<dbReference type="PANTHER" id="PTHR42736:SF1">
    <property type="entry name" value="PROTEIN-GLUTAMINE GAMMA-GLUTAMYLTRANSFERASE"/>
    <property type="match status" value="1"/>
</dbReference>
<dbReference type="Pfam" id="PF13559">
    <property type="entry name" value="DUF4129"/>
    <property type="match status" value="1"/>
</dbReference>
<feature type="transmembrane region" description="Helical" evidence="2">
    <location>
        <begin position="168"/>
        <end position="186"/>
    </location>
</feature>
<feature type="transmembrane region" description="Helical" evidence="2">
    <location>
        <begin position="637"/>
        <end position="659"/>
    </location>
</feature>
<evidence type="ECO:0000313" key="5">
    <source>
        <dbReference type="Proteomes" id="UP000000547"/>
    </source>
</evidence>
<dbReference type="Pfam" id="PF11992">
    <property type="entry name" value="TgpA_N"/>
    <property type="match status" value="1"/>
</dbReference>
<reference evidence="4" key="1">
    <citation type="journal article" date="2005" name="Proc. Natl. Acad. Sci. U.S.A.">
        <title>The psychrophilic lifestyle as revealed by the genome sequence of Colwellia psychrerythraea 34H through genomic and proteomic analyses.</title>
        <authorList>
            <person name="Methe B.A."/>
            <person name="Nelson K.E."/>
            <person name="Deming J.W."/>
            <person name="Momen B."/>
            <person name="Melamud E."/>
            <person name="Zhang X."/>
            <person name="Moult J."/>
            <person name="Madupu R."/>
            <person name="Nelson W.C."/>
            <person name="Dodson R.J."/>
            <person name="Brinkac L.M."/>
            <person name="Daugherty S.C."/>
            <person name="Durkin A.S."/>
            <person name="DeBoy R.T."/>
            <person name="Kolonay J.F."/>
            <person name="Sullivan S.A."/>
            <person name="Zhou L."/>
            <person name="Davidsen T.M."/>
            <person name="Wu M."/>
            <person name="Huston A.L."/>
            <person name="Lewis M."/>
            <person name="Weaver B."/>
            <person name="Weidman J.F."/>
            <person name="Khouri H."/>
            <person name="Utterback T.R."/>
            <person name="Feldblyum T.V."/>
            <person name="Fraser C.M."/>
        </authorList>
    </citation>
    <scope>NUCLEOTIDE SEQUENCE [LARGE SCALE GENOMIC DNA]</scope>
    <source>
        <strain evidence="4">34H</strain>
    </source>
</reference>
<dbReference type="Proteomes" id="UP000000547">
    <property type="component" value="Chromosome"/>
</dbReference>
<name>Q480N1_COLP3</name>
<proteinExistence type="predicted"/>
<evidence type="ECO:0000256" key="2">
    <source>
        <dbReference type="SAM" id="Phobius"/>
    </source>
</evidence>
<dbReference type="KEGG" id="cps:CPS_2776"/>
<feature type="transmembrane region" description="Helical" evidence="2">
    <location>
        <begin position="143"/>
        <end position="161"/>
    </location>
</feature>
<feature type="domain" description="Transglutaminase-like" evidence="3">
    <location>
        <begin position="479"/>
        <end position="557"/>
    </location>
</feature>
<dbReference type="Pfam" id="PF01841">
    <property type="entry name" value="Transglut_core"/>
    <property type="match status" value="1"/>
</dbReference>
<feature type="transmembrane region" description="Helical" evidence="2">
    <location>
        <begin position="192"/>
        <end position="211"/>
    </location>
</feature>